<evidence type="ECO:0000313" key="3">
    <source>
        <dbReference type="Proteomes" id="UP000821866"/>
    </source>
</evidence>
<keyword evidence="3" id="KW-1185">Reference proteome</keyword>
<gene>
    <name evidence="2" type="ORF">HPB51_001857</name>
</gene>
<reference evidence="2" key="2">
    <citation type="submission" date="2021-09" db="EMBL/GenBank/DDBJ databases">
        <authorList>
            <person name="Jia N."/>
            <person name="Wang J."/>
            <person name="Shi W."/>
            <person name="Du L."/>
            <person name="Sun Y."/>
            <person name="Zhan W."/>
            <person name="Jiang J."/>
            <person name="Wang Q."/>
            <person name="Zhang B."/>
            <person name="Ji P."/>
            <person name="Sakyi L.B."/>
            <person name="Cui X."/>
            <person name="Yuan T."/>
            <person name="Jiang B."/>
            <person name="Yang W."/>
            <person name="Lam T.T.-Y."/>
            <person name="Chang Q."/>
            <person name="Ding S."/>
            <person name="Wang X."/>
            <person name="Zhu J."/>
            <person name="Ruan X."/>
            <person name="Zhao L."/>
            <person name="Wei J."/>
            <person name="Que T."/>
            <person name="Du C."/>
            <person name="Cheng J."/>
            <person name="Dai P."/>
            <person name="Han X."/>
            <person name="Huang E."/>
            <person name="Gao Y."/>
            <person name="Liu J."/>
            <person name="Shao H."/>
            <person name="Ye R."/>
            <person name="Li L."/>
            <person name="Wei W."/>
            <person name="Wang X."/>
            <person name="Wang C."/>
            <person name="Huo Q."/>
            <person name="Li W."/>
            <person name="Guo W."/>
            <person name="Chen H."/>
            <person name="Chen S."/>
            <person name="Zhou L."/>
            <person name="Zhou L."/>
            <person name="Ni X."/>
            <person name="Tian J."/>
            <person name="Zhou Y."/>
            <person name="Sheng Y."/>
            <person name="Liu T."/>
            <person name="Pan Y."/>
            <person name="Xia L."/>
            <person name="Li J."/>
            <person name="Zhao F."/>
            <person name="Cao W."/>
        </authorList>
    </citation>
    <scope>NUCLEOTIDE SEQUENCE</scope>
    <source>
        <strain evidence="2">Rmic-2018</strain>
        <tissue evidence="2">Larvae</tissue>
    </source>
</reference>
<dbReference type="AlphaFoldDB" id="A0A9J6D7T6"/>
<protein>
    <submittedName>
        <fullName evidence="2">Uncharacterized protein</fullName>
    </submittedName>
</protein>
<sequence length="184" mass="19835">MASAGGAYLAEQRLYCCRPTKRALRGEGPALQILGIRKRKKMALRTGGVMIGFRYARASATAFMAANNGDVGRKGETDARLRRPDVSRAEGHQQLGPVGVVHAHCASAHRADVNGSHGRACGPQGECSGTKREDPNCASSCDTAATEGDRKRQGVWPNRLMKSDFSRATRRPGQGMRIMAEVIR</sequence>
<organism evidence="2 3">
    <name type="scientific">Rhipicephalus microplus</name>
    <name type="common">Cattle tick</name>
    <name type="synonym">Boophilus microplus</name>
    <dbReference type="NCBI Taxonomy" id="6941"/>
    <lineage>
        <taxon>Eukaryota</taxon>
        <taxon>Metazoa</taxon>
        <taxon>Ecdysozoa</taxon>
        <taxon>Arthropoda</taxon>
        <taxon>Chelicerata</taxon>
        <taxon>Arachnida</taxon>
        <taxon>Acari</taxon>
        <taxon>Parasitiformes</taxon>
        <taxon>Ixodida</taxon>
        <taxon>Ixodoidea</taxon>
        <taxon>Ixodidae</taxon>
        <taxon>Rhipicephalinae</taxon>
        <taxon>Rhipicephalus</taxon>
        <taxon>Boophilus</taxon>
    </lineage>
</organism>
<evidence type="ECO:0000313" key="2">
    <source>
        <dbReference type="EMBL" id="KAH8018301.1"/>
    </source>
</evidence>
<feature type="region of interest" description="Disordered" evidence="1">
    <location>
        <begin position="126"/>
        <end position="155"/>
    </location>
</feature>
<name>A0A9J6D7T6_RHIMP</name>
<accession>A0A9J6D7T6</accession>
<comment type="caution">
    <text evidence="2">The sequence shown here is derived from an EMBL/GenBank/DDBJ whole genome shotgun (WGS) entry which is preliminary data.</text>
</comment>
<proteinExistence type="predicted"/>
<evidence type="ECO:0000256" key="1">
    <source>
        <dbReference type="SAM" id="MobiDB-lite"/>
    </source>
</evidence>
<reference evidence="2" key="1">
    <citation type="journal article" date="2020" name="Cell">
        <title>Large-Scale Comparative Analyses of Tick Genomes Elucidate Their Genetic Diversity and Vector Capacities.</title>
        <authorList>
            <consortium name="Tick Genome and Microbiome Consortium (TIGMIC)"/>
            <person name="Jia N."/>
            <person name="Wang J."/>
            <person name="Shi W."/>
            <person name="Du L."/>
            <person name="Sun Y."/>
            <person name="Zhan W."/>
            <person name="Jiang J.F."/>
            <person name="Wang Q."/>
            <person name="Zhang B."/>
            <person name="Ji P."/>
            <person name="Bell-Sakyi L."/>
            <person name="Cui X.M."/>
            <person name="Yuan T.T."/>
            <person name="Jiang B.G."/>
            <person name="Yang W.F."/>
            <person name="Lam T.T."/>
            <person name="Chang Q.C."/>
            <person name="Ding S.J."/>
            <person name="Wang X.J."/>
            <person name="Zhu J.G."/>
            <person name="Ruan X.D."/>
            <person name="Zhao L."/>
            <person name="Wei J.T."/>
            <person name="Ye R.Z."/>
            <person name="Que T.C."/>
            <person name="Du C.H."/>
            <person name="Zhou Y.H."/>
            <person name="Cheng J.X."/>
            <person name="Dai P.F."/>
            <person name="Guo W.B."/>
            <person name="Han X.H."/>
            <person name="Huang E.J."/>
            <person name="Li L.F."/>
            <person name="Wei W."/>
            <person name="Gao Y.C."/>
            <person name="Liu J.Z."/>
            <person name="Shao H.Z."/>
            <person name="Wang X."/>
            <person name="Wang C.C."/>
            <person name="Yang T.C."/>
            <person name="Huo Q.B."/>
            <person name="Li W."/>
            <person name="Chen H.Y."/>
            <person name="Chen S.E."/>
            <person name="Zhou L.G."/>
            <person name="Ni X.B."/>
            <person name="Tian J.H."/>
            <person name="Sheng Y."/>
            <person name="Liu T."/>
            <person name="Pan Y.S."/>
            <person name="Xia L.Y."/>
            <person name="Li J."/>
            <person name="Zhao F."/>
            <person name="Cao W.C."/>
        </authorList>
    </citation>
    <scope>NUCLEOTIDE SEQUENCE</scope>
    <source>
        <strain evidence="2">Rmic-2018</strain>
    </source>
</reference>
<dbReference type="Proteomes" id="UP000821866">
    <property type="component" value="Chromosome 8"/>
</dbReference>
<dbReference type="EMBL" id="JABSTU010000010">
    <property type="protein sequence ID" value="KAH8018301.1"/>
    <property type="molecule type" value="Genomic_DNA"/>
</dbReference>